<sequence length="560" mass="62604">MYKNLKIKHKLMISFAVVMAFFFIILFISVISVNSIEKGIHTFYYTEHKNSMKQMEIRESVERLNKEILMCIYNTNEKEQKKQAEMVEKSVELVMKDTNELKNNFEDQKLMKKLNICINKVLEQEMLVMAHSLKGNKNEAFVLFNSEYVQASEQLNAVLEEIGNMSDKSAANAFNKIISVKKYAITIMISVTVLCMILSIWSVMLLTSRIVKPIKQIMQASDNISQGILDYSLSKDSKDELGQVIKAFDHMSEVLKYIISHLKCLLSEMAQGNFSMDVDFEKKCIGDYEEIFLSLKNLSYNINGTLTGINLASEQVTTSSNHFFSDSQSFSKGAIEQAAATEELSAAIEQMEIQIELTSQNAQAANLLTEEVGAGLIESDKNMKDMLDSIAEIYDKSKEVIKIIKTIDDIAFQTNVLSLNAAVEAARAGTAGKGFSVVAEEVRRLARQSAEAAKSTTILINSSINAVKKGTYIAEKTAESMETVVKKSKKTEEMIDGISMASIQQSDSVKQLSSAIKQITSVVQTNSVTAEQSANASRELFERAEILKEQIAQFRLKEIC</sequence>
<evidence type="ECO:0000259" key="6">
    <source>
        <dbReference type="PROSITE" id="PS50111"/>
    </source>
</evidence>
<evidence type="ECO:0000313" key="9">
    <source>
        <dbReference type="Proteomes" id="UP000463883"/>
    </source>
</evidence>
<dbReference type="Pfam" id="PF00672">
    <property type="entry name" value="HAMP"/>
    <property type="match status" value="1"/>
</dbReference>
<evidence type="ECO:0000256" key="1">
    <source>
        <dbReference type="ARBA" id="ARBA00022500"/>
    </source>
</evidence>
<dbReference type="InterPro" id="IPR003660">
    <property type="entry name" value="HAMP_dom"/>
</dbReference>
<dbReference type="GO" id="GO:0006935">
    <property type="term" value="P:chemotaxis"/>
    <property type="evidence" value="ECO:0007669"/>
    <property type="project" value="UniProtKB-KW"/>
</dbReference>
<evidence type="ECO:0000313" key="8">
    <source>
        <dbReference type="EMBL" id="QHI71191.1"/>
    </source>
</evidence>
<feature type="coiled-coil region" evidence="4">
    <location>
        <begin position="341"/>
        <end position="368"/>
    </location>
</feature>
<dbReference type="SMART" id="SM00283">
    <property type="entry name" value="MA"/>
    <property type="match status" value="1"/>
</dbReference>
<dbReference type="SMART" id="SM00304">
    <property type="entry name" value="HAMP"/>
    <property type="match status" value="1"/>
</dbReference>
<dbReference type="PROSITE" id="PS50885">
    <property type="entry name" value="HAMP"/>
    <property type="match status" value="1"/>
</dbReference>
<dbReference type="CDD" id="cd06225">
    <property type="entry name" value="HAMP"/>
    <property type="match status" value="1"/>
</dbReference>
<comment type="similarity">
    <text evidence="2">Belongs to the methyl-accepting chemotaxis (MCP) protein family.</text>
</comment>
<dbReference type="RefSeq" id="WP_162360967.1">
    <property type="nucleotide sequence ID" value="NZ_CP047591.1"/>
</dbReference>
<feature type="transmembrane region" description="Helical" evidence="5">
    <location>
        <begin position="12"/>
        <end position="33"/>
    </location>
</feature>
<keyword evidence="1" id="KW-0145">Chemotaxis</keyword>
<evidence type="ECO:0000259" key="7">
    <source>
        <dbReference type="PROSITE" id="PS50885"/>
    </source>
</evidence>
<protein>
    <submittedName>
        <fullName evidence="8">HAMP domain-containing protein</fullName>
    </submittedName>
</protein>
<feature type="domain" description="Methyl-accepting transducer" evidence="6">
    <location>
        <begin position="312"/>
        <end position="541"/>
    </location>
</feature>
<keyword evidence="5" id="KW-0812">Transmembrane</keyword>
<dbReference type="SUPFAM" id="SSF58104">
    <property type="entry name" value="Methyl-accepting chemotaxis protein (MCP) signaling domain"/>
    <property type="match status" value="1"/>
</dbReference>
<keyword evidence="9" id="KW-1185">Reference proteome</keyword>
<dbReference type="Pfam" id="PF00015">
    <property type="entry name" value="MCPsignal"/>
    <property type="match status" value="1"/>
</dbReference>
<feature type="domain" description="HAMP" evidence="7">
    <location>
        <begin position="208"/>
        <end position="260"/>
    </location>
</feature>
<dbReference type="Pfam" id="PF12729">
    <property type="entry name" value="4HB_MCP_1"/>
    <property type="match status" value="1"/>
</dbReference>
<evidence type="ECO:0000256" key="5">
    <source>
        <dbReference type="SAM" id="Phobius"/>
    </source>
</evidence>
<dbReference type="InterPro" id="IPR004089">
    <property type="entry name" value="MCPsignal_dom"/>
</dbReference>
<keyword evidence="3" id="KW-0807">Transducer</keyword>
<proteinExistence type="inferred from homology"/>
<dbReference type="Gene3D" id="6.10.340.10">
    <property type="match status" value="1"/>
</dbReference>
<dbReference type="PANTHER" id="PTHR43531">
    <property type="entry name" value="PROTEIN ICFG"/>
    <property type="match status" value="1"/>
</dbReference>
<reference evidence="8 9" key="1">
    <citation type="submission" date="2020-01" db="EMBL/GenBank/DDBJ databases">
        <title>Genomic analysis of Aminipila sp. CBA3637.</title>
        <authorList>
            <person name="Kim Y.B."/>
            <person name="Roh S.W."/>
        </authorList>
    </citation>
    <scope>NUCLEOTIDE SEQUENCE [LARGE SCALE GENOMIC DNA]</scope>
    <source>
        <strain evidence="8 9">CBA3637</strain>
    </source>
</reference>
<dbReference type="GO" id="GO:0005886">
    <property type="term" value="C:plasma membrane"/>
    <property type="evidence" value="ECO:0007669"/>
    <property type="project" value="TreeGrafter"/>
</dbReference>
<dbReference type="InterPro" id="IPR024478">
    <property type="entry name" value="HlyB_4HB_MCP"/>
</dbReference>
<dbReference type="PROSITE" id="PS50111">
    <property type="entry name" value="CHEMOTAXIS_TRANSDUC_2"/>
    <property type="match status" value="1"/>
</dbReference>
<accession>A0A6P1MBG0</accession>
<dbReference type="GO" id="GO:0004888">
    <property type="term" value="F:transmembrane signaling receptor activity"/>
    <property type="evidence" value="ECO:0007669"/>
    <property type="project" value="TreeGrafter"/>
</dbReference>
<dbReference type="KEGG" id="amic:Ami3637_01200"/>
<feature type="transmembrane region" description="Helical" evidence="5">
    <location>
        <begin position="183"/>
        <end position="206"/>
    </location>
</feature>
<dbReference type="AlphaFoldDB" id="A0A6P1MBG0"/>
<dbReference type="EMBL" id="CP047591">
    <property type="protein sequence ID" value="QHI71191.1"/>
    <property type="molecule type" value="Genomic_DNA"/>
</dbReference>
<evidence type="ECO:0000256" key="3">
    <source>
        <dbReference type="PROSITE-ProRule" id="PRU00284"/>
    </source>
</evidence>
<evidence type="ECO:0000256" key="2">
    <source>
        <dbReference type="ARBA" id="ARBA00029447"/>
    </source>
</evidence>
<evidence type="ECO:0000256" key="4">
    <source>
        <dbReference type="SAM" id="Coils"/>
    </source>
</evidence>
<name>A0A6P1MBG0_9FIRM</name>
<dbReference type="InterPro" id="IPR051310">
    <property type="entry name" value="MCP_chemotaxis"/>
</dbReference>
<dbReference type="GO" id="GO:0007165">
    <property type="term" value="P:signal transduction"/>
    <property type="evidence" value="ECO:0007669"/>
    <property type="project" value="UniProtKB-KW"/>
</dbReference>
<gene>
    <name evidence="8" type="ORF">Ami3637_01200</name>
</gene>
<keyword evidence="5" id="KW-1133">Transmembrane helix</keyword>
<keyword evidence="5" id="KW-0472">Membrane</keyword>
<keyword evidence="4" id="KW-0175">Coiled coil</keyword>
<organism evidence="8 9">
    <name type="scientific">Aminipila terrae</name>
    <dbReference type="NCBI Taxonomy" id="2697030"/>
    <lineage>
        <taxon>Bacteria</taxon>
        <taxon>Bacillati</taxon>
        <taxon>Bacillota</taxon>
        <taxon>Clostridia</taxon>
        <taxon>Peptostreptococcales</taxon>
        <taxon>Anaerovoracaceae</taxon>
        <taxon>Aminipila</taxon>
    </lineage>
</organism>
<dbReference type="Proteomes" id="UP000463883">
    <property type="component" value="Chromosome"/>
</dbReference>
<dbReference type="PANTHER" id="PTHR43531:SF11">
    <property type="entry name" value="METHYL-ACCEPTING CHEMOTAXIS PROTEIN 3"/>
    <property type="match status" value="1"/>
</dbReference>
<dbReference type="Gene3D" id="1.10.287.950">
    <property type="entry name" value="Methyl-accepting chemotaxis protein"/>
    <property type="match status" value="1"/>
</dbReference>